<sequence length="1613" mass="164091">MLTSLYVYKENKAKEFHLNCLRKLNEIKLLQVYFFWGGVNSARFKKTPVAVFCSLLISSFCAPQALAGDFSTVNGGQGNTATGDYSTINGGQEGTASGKYSTINGGSDTTGTFESPGTGTYSEKNFAQGDYSTINGGAGVRASAVHSTINGGRYTAIEANADYGTINGSFISRVNGKYGTINGGYIVQTDGEYATVNGGKYNAASGKFSTINGGGGAWSDTSVTYAVASADFATINGGQAGQARANYATINGGSNNHIWNLSTSSSEQPEFGTINGGSSNTVLDPYGTINGGASNLIVGKYATIDGGSSNNASGDYSVIVGGSSHTASSQFATIIGGNANSIYADYATAIGGSGNQVRSEYSTIVGGNNNATSGKYSAINGGYLNKASGDYSAVNGGFGNTGSGEYSTLDGGYQNTASGNYSTVVGGQNGTAAGAYSVVVGGNGASTSEAASNSVAIGSSASVTARDAVAIGTGSAADTTRTVSFGSSDTQAEAAAKNNRIVRIANGVNAQDAAAMNQIVESVSSSDGTVSVTENVNSTSGAKSYDLKVNIPGATVSDTVAENDSNAVSGGAVYKEVRPASDGAYVKSAQTTGENLAALDTHVKANADKAAQNAADIGTVNATIAGLGNTYSKTDLSNVTDAGKAAVRGLAKESVKVVAGTNTTVTEGAEGDAKTYAVNVSSDSIKGAVQGDLDAKANLAADNLSEADIQAWQGKLGNGSVASGNTGLVTGGSVYTEVRPEADGNYVKSAKTAGENLALLDTHVKANADKAAQNATDIGTINSTISGLGNTYSKTDLSNVTDAGKAAVRGLAKESVKVVAGTNTTVTEGAEGDAKTYAVNVSNDSIKGAVKADLDAKANLAADNLSEAHVQAWQGKLGNGSVASGNIGLVTGGSVYTEVRPEADGNYVKSAKTAGENLALLDTHVKANADKAAQNATDIGTINSTISGLGNTYSKTDLSNVTDAGKAAVRGLAKESVKVVAGTNTTVTEGAEGDAKTYAVNVSSDSIKGAVQGDLDAKANLAADNLSEADIQAWQNKLGNGAVASGNAGLVTGGILYREVRPTAAGNYIQPNNSVAQNLSVLDAQIGKRASSDLDNISAAGKENITKLINISSSDGSVTVNETTNNQGVKSFNLAVKTNSPGADISDQVSKNSQALVTSGGIYDEVRPSQAGAYVKPEQTTGQNITALDKAASSIVNADTSVINTANWQRALGTGTVDSNSSGLVTGKTVYAETRSADGTIVSSGNTAGQNINLLDSAISSINATVGNLDQNYAKTDLGNVSESGKGVIRNLAKESIKVLAGQNTTVTKGSEGTADTYTVNVSDNAIKSVMKEDMDKKADRNASNLSADDVASWQEKLGTGSVENGNTGLVSGGTVYTAIQNVNKMSSLVQTDGDTITIDAGGTASTIDITGGMGQTRVLTGVATNPSDPTSAANVGFVDYQIQRLNNHMSRRINQAGADAAALAALHPVDFDPDHRFMLAAGVGHYKDRTAASIGAFWYPTDSGNLLLSAGYANSGSDSNMINAGLTYRFGGNFRHAVDYRQLAQQAVSRSNDLEGRLSASITRENSLAEKVDELIKSRDKAEARASTLESELGKMKEKFNALAAKVESLLH</sequence>
<dbReference type="Proteomes" id="UP001165481">
    <property type="component" value="Unassembled WGS sequence"/>
</dbReference>
<dbReference type="InterPro" id="IPR045584">
    <property type="entry name" value="Pilin-like"/>
</dbReference>
<feature type="coiled-coil region" evidence="1">
    <location>
        <begin position="1566"/>
        <end position="1607"/>
    </location>
</feature>
<dbReference type="SUPFAM" id="SSF54523">
    <property type="entry name" value="Pili subunits"/>
    <property type="match status" value="1"/>
</dbReference>
<name>A0ABT7IT74_9BURK</name>
<dbReference type="InterPro" id="IPR011049">
    <property type="entry name" value="Serralysin-like_metalloprot_C"/>
</dbReference>
<dbReference type="RefSeq" id="WP_285230638.1">
    <property type="nucleotide sequence ID" value="NZ_JAKZJU020000002.1"/>
</dbReference>
<organism evidence="2 3">
    <name type="scientific">Mesosutterella faecium</name>
    <dbReference type="NCBI Taxonomy" id="2925194"/>
    <lineage>
        <taxon>Bacteria</taxon>
        <taxon>Pseudomonadati</taxon>
        <taxon>Pseudomonadota</taxon>
        <taxon>Betaproteobacteria</taxon>
        <taxon>Burkholderiales</taxon>
        <taxon>Sutterellaceae</taxon>
        <taxon>Mesosutterella</taxon>
    </lineage>
</organism>
<keyword evidence="3" id="KW-1185">Reference proteome</keyword>
<proteinExistence type="predicted"/>
<accession>A0ABT7IT74</accession>
<evidence type="ECO:0000313" key="2">
    <source>
        <dbReference type="EMBL" id="MDL2060482.1"/>
    </source>
</evidence>
<keyword evidence="1" id="KW-0175">Coiled coil</keyword>
<dbReference type="EMBL" id="JAKZJU020000002">
    <property type="protein sequence ID" value="MDL2060482.1"/>
    <property type="molecule type" value="Genomic_DNA"/>
</dbReference>
<evidence type="ECO:0000256" key="1">
    <source>
        <dbReference type="SAM" id="Coils"/>
    </source>
</evidence>
<gene>
    <name evidence="2" type="ORF">MUN46_011095</name>
</gene>
<reference evidence="2" key="1">
    <citation type="submission" date="2023-03" db="EMBL/GenBank/DDBJ databases">
        <title>Mesosutterella sp. nov. isolated from porcine feces.</title>
        <authorList>
            <person name="Yu S."/>
        </authorList>
    </citation>
    <scope>NUCLEOTIDE SEQUENCE</scope>
    <source>
        <strain evidence="2">AGMB02718</strain>
    </source>
</reference>
<dbReference type="Gene3D" id="3.30.1300.30">
    <property type="entry name" value="GSPII I/J protein-like"/>
    <property type="match status" value="1"/>
</dbReference>
<protein>
    <submittedName>
        <fullName evidence="2">Uncharacterized protein</fullName>
    </submittedName>
</protein>
<dbReference type="Gene3D" id="2.150.10.10">
    <property type="entry name" value="Serralysin-like metalloprotease, C-terminal"/>
    <property type="match status" value="3"/>
</dbReference>
<comment type="caution">
    <text evidence="2">The sequence shown here is derived from an EMBL/GenBank/DDBJ whole genome shotgun (WGS) entry which is preliminary data.</text>
</comment>
<evidence type="ECO:0000313" key="3">
    <source>
        <dbReference type="Proteomes" id="UP001165481"/>
    </source>
</evidence>